<dbReference type="AlphaFoldDB" id="A0A7G9T4P9"/>
<proteinExistence type="predicted"/>
<dbReference type="Proteomes" id="UP000515800">
    <property type="component" value="Chromosome"/>
</dbReference>
<dbReference type="KEGG" id="wdi:H9L19_06770"/>
<dbReference type="RefSeq" id="WP_187528909.1">
    <property type="nucleotide sequence ID" value="NZ_CP060724.1"/>
</dbReference>
<keyword evidence="1" id="KW-1133">Transmembrane helix</keyword>
<sequence>MIFFETYIGIVWIKAAWNNTQLRDYWFSTSSYGTHFQWVGLSVLIAAIGLVVNAYWSDHLARVEHDRDIKKKNNEKIQTAIIDFVANIYSYTNKFVDVVMSERLEGTTTKTREAEFIRMKTSLFQTKNTYFLRVKILLNEDDVMFRKISSINDSLDAMIREIADRQKDADAVLDIFSEAKTEVQNFVDDIGKDIKNIE</sequence>
<gene>
    <name evidence="2" type="ORF">H9L19_06770</name>
</gene>
<evidence type="ECO:0000256" key="1">
    <source>
        <dbReference type="SAM" id="Phobius"/>
    </source>
</evidence>
<keyword evidence="1" id="KW-0812">Transmembrane</keyword>
<organism evidence="2 3">
    <name type="scientific">Weissella diestrammenae</name>
    <dbReference type="NCBI Taxonomy" id="1162633"/>
    <lineage>
        <taxon>Bacteria</taxon>
        <taxon>Bacillati</taxon>
        <taxon>Bacillota</taxon>
        <taxon>Bacilli</taxon>
        <taxon>Lactobacillales</taxon>
        <taxon>Lactobacillaceae</taxon>
        <taxon>Weissella</taxon>
    </lineage>
</organism>
<name>A0A7G9T4P9_9LACO</name>
<keyword evidence="1" id="KW-0472">Membrane</keyword>
<keyword evidence="3" id="KW-1185">Reference proteome</keyword>
<reference evidence="2 3" key="1">
    <citation type="submission" date="2020-08" db="EMBL/GenBank/DDBJ databases">
        <title>Genome sequence of Weissella diestrammenae KACC 16890T.</title>
        <authorList>
            <person name="Hyun D.-W."/>
            <person name="Bae J.-W."/>
        </authorList>
    </citation>
    <scope>NUCLEOTIDE SEQUENCE [LARGE SCALE GENOMIC DNA]</scope>
    <source>
        <strain evidence="2 3">KACC 16890</strain>
    </source>
</reference>
<evidence type="ECO:0000313" key="2">
    <source>
        <dbReference type="EMBL" id="QNN75074.1"/>
    </source>
</evidence>
<dbReference type="EMBL" id="CP060724">
    <property type="protein sequence ID" value="QNN75074.1"/>
    <property type="molecule type" value="Genomic_DNA"/>
</dbReference>
<accession>A0A7G9T4P9</accession>
<feature type="transmembrane region" description="Helical" evidence="1">
    <location>
        <begin position="36"/>
        <end position="56"/>
    </location>
</feature>
<evidence type="ECO:0000313" key="3">
    <source>
        <dbReference type="Proteomes" id="UP000515800"/>
    </source>
</evidence>
<protein>
    <submittedName>
        <fullName evidence="2">Uncharacterized protein</fullName>
    </submittedName>
</protein>